<dbReference type="CDD" id="cd00130">
    <property type="entry name" value="PAS"/>
    <property type="match status" value="2"/>
</dbReference>
<evidence type="ECO:0000256" key="11">
    <source>
        <dbReference type="ARBA" id="ARBA00023012"/>
    </source>
</evidence>
<organism evidence="17 18">
    <name type="scientific">Hydrogenophaga bisanensis</name>
    <dbReference type="NCBI Taxonomy" id="439611"/>
    <lineage>
        <taxon>Bacteria</taxon>
        <taxon>Pseudomonadati</taxon>
        <taxon>Pseudomonadota</taxon>
        <taxon>Betaproteobacteria</taxon>
        <taxon>Burkholderiales</taxon>
        <taxon>Comamonadaceae</taxon>
        <taxon>Hydrogenophaga</taxon>
    </lineage>
</organism>
<dbReference type="SMART" id="SM00388">
    <property type="entry name" value="HisKA"/>
    <property type="match status" value="1"/>
</dbReference>
<dbReference type="InterPro" id="IPR000700">
    <property type="entry name" value="PAS-assoc_C"/>
</dbReference>
<keyword evidence="11" id="KW-0902">Two-component regulatory system</keyword>
<keyword evidence="8" id="KW-0418">Kinase</keyword>
<dbReference type="RefSeq" id="WP_382255243.1">
    <property type="nucleotide sequence ID" value="NZ_JBHTBX010000003.1"/>
</dbReference>
<evidence type="ECO:0000256" key="12">
    <source>
        <dbReference type="ARBA" id="ARBA00023136"/>
    </source>
</evidence>
<dbReference type="Gene3D" id="1.10.287.130">
    <property type="match status" value="1"/>
</dbReference>
<evidence type="ECO:0000259" key="14">
    <source>
        <dbReference type="PROSITE" id="PS50109"/>
    </source>
</evidence>
<evidence type="ECO:0000256" key="13">
    <source>
        <dbReference type="SAM" id="Phobius"/>
    </source>
</evidence>
<gene>
    <name evidence="17" type="ORF">ACFQNJ_06745</name>
</gene>
<evidence type="ECO:0000259" key="15">
    <source>
        <dbReference type="PROSITE" id="PS50112"/>
    </source>
</evidence>
<dbReference type="CDD" id="cd00082">
    <property type="entry name" value="HisKA"/>
    <property type="match status" value="1"/>
</dbReference>
<dbReference type="InterPro" id="IPR003594">
    <property type="entry name" value="HATPase_dom"/>
</dbReference>
<dbReference type="Gene3D" id="2.10.70.100">
    <property type="match status" value="1"/>
</dbReference>
<sequence>MQPPHPNTSGIDPVPALPASSPDNRRFWAWALDAYPARRSLWKRLLVAVVITLLAAWLRVMLAPAESGGRFVTLSLAVVLATVYGGAAAGLLSTVLGMLIVNFFLVKPYFSLAFDNPMEAFWLNGWHLITQLVVIGAISLVQQKNQRLREASEAARQTHRQYMATFEQAAAGMTHVGLDGTLLRVNQHFCDMVGYPREQLLNMRFQDITHPDDIADDVGLLEQAIAGKRSDYTLEKRYFHRDGHIVWVKLTVALIRDDRGEPDFFISVVQDITETKATNQALRTSEQLMRQAARLAGLATWTVDLSTMHFRTLFESHRMLGLSQHEFTRDDLVAMCHPDDRERMSRNWYRGVRGEASYTDEYRVIINGEERWFLAQAEFERDAAGKAIRALGVTYDITSRKRAELEVQQLNATLEARIRERTQQLRGAYNELESYSYAVAHDLRSPLRIINGFAQAIQEDHPDFDAPTQDNLRRIMSASRQMGLLIDGLLKLSQFSRGELQRAPVSISNLARSQCEDLTREHPGRQVDWTVEPGLTTEADPLLVEALLQNLLGNAWKYTAHQPVARIRVYGKIVNGQRWFCVCDNGAGFDMSRAAKLFQPFQRLHQPGEFAGLGIGLATSKRIVERHGGTIEAESAPGEGATFCFTLTPVAGGPSSAA</sequence>
<feature type="domain" description="PAS" evidence="15">
    <location>
        <begin position="158"/>
        <end position="228"/>
    </location>
</feature>
<dbReference type="Pfam" id="PF08447">
    <property type="entry name" value="PAS_3"/>
    <property type="match status" value="2"/>
</dbReference>
<dbReference type="PROSITE" id="PS50112">
    <property type="entry name" value="PAS"/>
    <property type="match status" value="1"/>
</dbReference>
<keyword evidence="12 13" id="KW-0472">Membrane</keyword>
<dbReference type="PROSITE" id="PS50113">
    <property type="entry name" value="PAC"/>
    <property type="match status" value="2"/>
</dbReference>
<dbReference type="InterPro" id="IPR035965">
    <property type="entry name" value="PAS-like_dom_sf"/>
</dbReference>
<dbReference type="InterPro" id="IPR003661">
    <property type="entry name" value="HisK_dim/P_dom"/>
</dbReference>
<evidence type="ECO:0000313" key="18">
    <source>
        <dbReference type="Proteomes" id="UP001596495"/>
    </source>
</evidence>
<feature type="domain" description="PAC" evidence="16">
    <location>
        <begin position="232"/>
        <end position="284"/>
    </location>
</feature>
<evidence type="ECO:0000256" key="3">
    <source>
        <dbReference type="ARBA" id="ARBA00012438"/>
    </source>
</evidence>
<keyword evidence="6 13" id="KW-0812">Transmembrane</keyword>
<dbReference type="Pfam" id="PF00512">
    <property type="entry name" value="HisKA"/>
    <property type="match status" value="1"/>
</dbReference>
<keyword evidence="10 13" id="KW-1133">Transmembrane helix</keyword>
<accession>A0ABW2R807</accession>
<dbReference type="Gene3D" id="3.30.565.10">
    <property type="entry name" value="Histidine kinase-like ATPase, C-terminal domain"/>
    <property type="match status" value="1"/>
</dbReference>
<keyword evidence="18" id="KW-1185">Reference proteome</keyword>
<keyword evidence="5" id="KW-0808">Transferase</keyword>
<dbReference type="Proteomes" id="UP001596495">
    <property type="component" value="Unassembled WGS sequence"/>
</dbReference>
<dbReference type="InterPro" id="IPR004358">
    <property type="entry name" value="Sig_transdc_His_kin-like_C"/>
</dbReference>
<dbReference type="InterPro" id="IPR000014">
    <property type="entry name" value="PAS"/>
</dbReference>
<evidence type="ECO:0000256" key="9">
    <source>
        <dbReference type="ARBA" id="ARBA00022840"/>
    </source>
</evidence>
<dbReference type="Gene3D" id="3.30.450.20">
    <property type="entry name" value="PAS domain"/>
    <property type="match status" value="2"/>
</dbReference>
<proteinExistence type="predicted"/>
<evidence type="ECO:0000256" key="1">
    <source>
        <dbReference type="ARBA" id="ARBA00000085"/>
    </source>
</evidence>
<dbReference type="EMBL" id="JBHTBX010000003">
    <property type="protein sequence ID" value="MFC7434207.1"/>
    <property type="molecule type" value="Genomic_DNA"/>
</dbReference>
<protein>
    <recommendedName>
        <fullName evidence="3">histidine kinase</fullName>
        <ecNumber evidence="3">2.7.13.3</ecNumber>
    </recommendedName>
</protein>
<keyword evidence="7" id="KW-0547">Nucleotide-binding</keyword>
<dbReference type="InterPro" id="IPR050351">
    <property type="entry name" value="BphY/WalK/GraS-like"/>
</dbReference>
<evidence type="ECO:0000256" key="5">
    <source>
        <dbReference type="ARBA" id="ARBA00022679"/>
    </source>
</evidence>
<dbReference type="NCBIfam" id="TIGR00229">
    <property type="entry name" value="sensory_box"/>
    <property type="match status" value="2"/>
</dbReference>
<dbReference type="Pfam" id="PF02518">
    <property type="entry name" value="HATPase_c"/>
    <property type="match status" value="1"/>
</dbReference>
<dbReference type="InterPro" id="IPR025201">
    <property type="entry name" value="KdpD_TM"/>
</dbReference>
<dbReference type="SMART" id="SM00387">
    <property type="entry name" value="HATPase_c"/>
    <property type="match status" value="1"/>
</dbReference>
<feature type="transmembrane region" description="Helical" evidence="13">
    <location>
        <begin position="121"/>
        <end position="141"/>
    </location>
</feature>
<dbReference type="PROSITE" id="PS50109">
    <property type="entry name" value="HIS_KIN"/>
    <property type="match status" value="1"/>
</dbReference>
<keyword evidence="9" id="KW-0067">ATP-binding</keyword>
<evidence type="ECO:0000256" key="4">
    <source>
        <dbReference type="ARBA" id="ARBA00022553"/>
    </source>
</evidence>
<comment type="caution">
    <text evidence="17">The sequence shown here is derived from an EMBL/GenBank/DDBJ whole genome shotgun (WGS) entry which is preliminary data.</text>
</comment>
<dbReference type="PANTHER" id="PTHR42878">
    <property type="entry name" value="TWO-COMPONENT HISTIDINE KINASE"/>
    <property type="match status" value="1"/>
</dbReference>
<dbReference type="PANTHER" id="PTHR42878:SF15">
    <property type="entry name" value="BACTERIOPHYTOCHROME"/>
    <property type="match status" value="1"/>
</dbReference>
<evidence type="ECO:0000313" key="17">
    <source>
        <dbReference type="EMBL" id="MFC7434207.1"/>
    </source>
</evidence>
<evidence type="ECO:0000256" key="6">
    <source>
        <dbReference type="ARBA" id="ARBA00022692"/>
    </source>
</evidence>
<dbReference type="InterPro" id="IPR013655">
    <property type="entry name" value="PAS_fold_3"/>
</dbReference>
<dbReference type="SUPFAM" id="SSF55785">
    <property type="entry name" value="PYP-like sensor domain (PAS domain)"/>
    <property type="match status" value="2"/>
</dbReference>
<comment type="subcellular location">
    <subcellularLocation>
        <location evidence="2">Membrane</location>
        <topology evidence="2">Multi-pass membrane protein</topology>
    </subcellularLocation>
</comment>
<dbReference type="Gene3D" id="1.20.120.620">
    <property type="entry name" value="Backbone structure of the membrane domain of e. Coli histidine kinase receptor kdpd"/>
    <property type="match status" value="1"/>
</dbReference>
<name>A0ABW2R807_9BURK</name>
<dbReference type="EC" id="2.7.13.3" evidence="3"/>
<dbReference type="SUPFAM" id="SSF47384">
    <property type="entry name" value="Homodimeric domain of signal transducing histidine kinase"/>
    <property type="match status" value="1"/>
</dbReference>
<evidence type="ECO:0000256" key="8">
    <source>
        <dbReference type="ARBA" id="ARBA00022777"/>
    </source>
</evidence>
<evidence type="ECO:0000256" key="2">
    <source>
        <dbReference type="ARBA" id="ARBA00004141"/>
    </source>
</evidence>
<feature type="transmembrane region" description="Helical" evidence="13">
    <location>
        <begin position="74"/>
        <end position="101"/>
    </location>
</feature>
<reference evidence="18" key="1">
    <citation type="journal article" date="2019" name="Int. J. Syst. Evol. Microbiol.">
        <title>The Global Catalogue of Microorganisms (GCM) 10K type strain sequencing project: providing services to taxonomists for standard genome sequencing and annotation.</title>
        <authorList>
            <consortium name="The Broad Institute Genomics Platform"/>
            <consortium name="The Broad Institute Genome Sequencing Center for Infectious Disease"/>
            <person name="Wu L."/>
            <person name="Ma J."/>
        </authorList>
    </citation>
    <scope>NUCLEOTIDE SEQUENCE [LARGE SCALE GENOMIC DNA]</scope>
    <source>
        <strain evidence="18">CCUG 54518</strain>
    </source>
</reference>
<feature type="transmembrane region" description="Helical" evidence="13">
    <location>
        <begin position="45"/>
        <end position="62"/>
    </location>
</feature>
<dbReference type="InterPro" id="IPR038318">
    <property type="entry name" value="KdpD_sf"/>
</dbReference>
<dbReference type="InterPro" id="IPR036097">
    <property type="entry name" value="HisK_dim/P_sf"/>
</dbReference>
<dbReference type="SUPFAM" id="SSF55874">
    <property type="entry name" value="ATPase domain of HSP90 chaperone/DNA topoisomerase II/histidine kinase"/>
    <property type="match status" value="1"/>
</dbReference>
<dbReference type="PRINTS" id="PR00344">
    <property type="entry name" value="BCTRLSENSOR"/>
</dbReference>
<evidence type="ECO:0000256" key="7">
    <source>
        <dbReference type="ARBA" id="ARBA00022741"/>
    </source>
</evidence>
<dbReference type="SMART" id="SM00091">
    <property type="entry name" value="PAS"/>
    <property type="match status" value="2"/>
</dbReference>
<dbReference type="InterPro" id="IPR001610">
    <property type="entry name" value="PAC"/>
</dbReference>
<feature type="domain" description="Histidine kinase" evidence="14">
    <location>
        <begin position="438"/>
        <end position="651"/>
    </location>
</feature>
<evidence type="ECO:0000259" key="16">
    <source>
        <dbReference type="PROSITE" id="PS50113"/>
    </source>
</evidence>
<dbReference type="InterPro" id="IPR005467">
    <property type="entry name" value="His_kinase_dom"/>
</dbReference>
<dbReference type="SMART" id="SM00086">
    <property type="entry name" value="PAC"/>
    <property type="match status" value="2"/>
</dbReference>
<feature type="domain" description="PAC" evidence="16">
    <location>
        <begin position="352"/>
        <end position="409"/>
    </location>
</feature>
<dbReference type="Pfam" id="PF13493">
    <property type="entry name" value="DUF4118"/>
    <property type="match status" value="1"/>
</dbReference>
<evidence type="ECO:0000256" key="10">
    <source>
        <dbReference type="ARBA" id="ARBA00022989"/>
    </source>
</evidence>
<keyword evidence="4" id="KW-0597">Phosphoprotein</keyword>
<comment type="catalytic activity">
    <reaction evidence="1">
        <text>ATP + protein L-histidine = ADP + protein N-phospho-L-histidine.</text>
        <dbReference type="EC" id="2.7.13.3"/>
    </reaction>
</comment>
<dbReference type="InterPro" id="IPR036890">
    <property type="entry name" value="HATPase_C_sf"/>
</dbReference>